<dbReference type="GO" id="GO:0016705">
    <property type="term" value="F:oxidoreductase activity, acting on paired donors, with incorporation or reduction of molecular oxygen"/>
    <property type="evidence" value="ECO:0007669"/>
    <property type="project" value="InterPro"/>
</dbReference>
<protein>
    <recommendedName>
        <fullName evidence="4">Cytochrome P450</fullName>
    </recommendedName>
</protein>
<reference evidence="2" key="1">
    <citation type="journal article" date="2023" name="Insect Mol. Biol.">
        <title>Genome sequencing provides insights into the evolution of gene families encoding plant cell wall-degrading enzymes in longhorned beetles.</title>
        <authorList>
            <person name="Shin N.R."/>
            <person name="Okamura Y."/>
            <person name="Kirsch R."/>
            <person name="Pauchet Y."/>
        </authorList>
    </citation>
    <scope>NUCLEOTIDE SEQUENCE</scope>
    <source>
        <strain evidence="2">AMC_N1</strain>
    </source>
</reference>
<dbReference type="Gene3D" id="1.10.630.10">
    <property type="entry name" value="Cytochrome P450"/>
    <property type="match status" value="1"/>
</dbReference>
<sequence>MRDYDHEFEGLLGGTAICSKTLANIELKLFLCNLLQRFEIVADGKVPDIELRSDISVRPKNGYNCRLKPRIWT</sequence>
<dbReference type="GO" id="GO:0020037">
    <property type="term" value="F:heme binding"/>
    <property type="evidence" value="ECO:0007669"/>
    <property type="project" value="InterPro"/>
</dbReference>
<comment type="caution">
    <text evidence="2">The sequence shown here is derived from an EMBL/GenBank/DDBJ whole genome shotgun (WGS) entry which is preliminary data.</text>
</comment>
<evidence type="ECO:0000313" key="3">
    <source>
        <dbReference type="Proteomes" id="UP001162162"/>
    </source>
</evidence>
<organism evidence="2 3">
    <name type="scientific">Aromia moschata</name>
    <dbReference type="NCBI Taxonomy" id="1265417"/>
    <lineage>
        <taxon>Eukaryota</taxon>
        <taxon>Metazoa</taxon>
        <taxon>Ecdysozoa</taxon>
        <taxon>Arthropoda</taxon>
        <taxon>Hexapoda</taxon>
        <taxon>Insecta</taxon>
        <taxon>Pterygota</taxon>
        <taxon>Neoptera</taxon>
        <taxon>Endopterygota</taxon>
        <taxon>Coleoptera</taxon>
        <taxon>Polyphaga</taxon>
        <taxon>Cucujiformia</taxon>
        <taxon>Chrysomeloidea</taxon>
        <taxon>Cerambycidae</taxon>
        <taxon>Cerambycinae</taxon>
        <taxon>Callichromatini</taxon>
        <taxon>Aromia</taxon>
    </lineage>
</organism>
<dbReference type="EMBL" id="JAPWTK010000044">
    <property type="protein sequence ID" value="KAJ8954768.1"/>
    <property type="molecule type" value="Genomic_DNA"/>
</dbReference>
<keyword evidence="1" id="KW-0560">Oxidoreductase</keyword>
<dbReference type="SUPFAM" id="SSF48264">
    <property type="entry name" value="Cytochrome P450"/>
    <property type="match status" value="1"/>
</dbReference>
<dbReference type="AlphaFoldDB" id="A0AAV8YSL2"/>
<accession>A0AAV8YSL2</accession>
<dbReference type="InterPro" id="IPR036396">
    <property type="entry name" value="Cyt_P450_sf"/>
</dbReference>
<proteinExistence type="predicted"/>
<evidence type="ECO:0000313" key="2">
    <source>
        <dbReference type="EMBL" id="KAJ8954768.1"/>
    </source>
</evidence>
<dbReference type="Proteomes" id="UP001162162">
    <property type="component" value="Unassembled WGS sequence"/>
</dbReference>
<gene>
    <name evidence="2" type="ORF">NQ318_014875</name>
</gene>
<evidence type="ECO:0000256" key="1">
    <source>
        <dbReference type="ARBA" id="ARBA00023033"/>
    </source>
</evidence>
<name>A0AAV8YSL2_9CUCU</name>
<evidence type="ECO:0008006" key="4">
    <source>
        <dbReference type="Google" id="ProtNLM"/>
    </source>
</evidence>
<dbReference type="GO" id="GO:0005506">
    <property type="term" value="F:iron ion binding"/>
    <property type="evidence" value="ECO:0007669"/>
    <property type="project" value="InterPro"/>
</dbReference>
<keyword evidence="3" id="KW-1185">Reference proteome</keyword>
<dbReference type="GO" id="GO:0004497">
    <property type="term" value="F:monooxygenase activity"/>
    <property type="evidence" value="ECO:0007669"/>
    <property type="project" value="UniProtKB-KW"/>
</dbReference>
<keyword evidence="1" id="KW-0503">Monooxygenase</keyword>